<reference evidence="5 6" key="1">
    <citation type="submission" date="2021-01" db="EMBL/GenBank/DDBJ databases">
        <title>Whole genome shotgun sequence of Cellulomonas phragmiteti NBRC 110785.</title>
        <authorList>
            <person name="Komaki H."/>
            <person name="Tamura T."/>
        </authorList>
    </citation>
    <scope>NUCLEOTIDE SEQUENCE [LARGE SCALE GENOMIC DNA]</scope>
    <source>
        <strain evidence="5 6">NBRC 110785</strain>
    </source>
</reference>
<evidence type="ECO:0000256" key="1">
    <source>
        <dbReference type="ARBA" id="ARBA00001964"/>
    </source>
</evidence>
<evidence type="ECO:0000313" key="5">
    <source>
        <dbReference type="EMBL" id="GIG41859.1"/>
    </source>
</evidence>
<dbReference type="InterPro" id="IPR029061">
    <property type="entry name" value="THDP-binding"/>
</dbReference>
<dbReference type="InterPro" id="IPR005474">
    <property type="entry name" value="Transketolase_N"/>
</dbReference>
<keyword evidence="6" id="KW-1185">Reference proteome</keyword>
<dbReference type="Proteomes" id="UP000614741">
    <property type="component" value="Unassembled WGS sequence"/>
</dbReference>
<evidence type="ECO:0000259" key="4">
    <source>
        <dbReference type="Pfam" id="PF00456"/>
    </source>
</evidence>
<evidence type="ECO:0000256" key="2">
    <source>
        <dbReference type="ARBA" id="ARBA00007131"/>
    </source>
</evidence>
<dbReference type="SUPFAM" id="SSF52518">
    <property type="entry name" value="Thiamin diphosphate-binding fold (THDP-binding)"/>
    <property type="match status" value="1"/>
</dbReference>
<organism evidence="5 6">
    <name type="scientific">Cellulomonas phragmiteti</name>
    <dbReference type="NCBI Taxonomy" id="478780"/>
    <lineage>
        <taxon>Bacteria</taxon>
        <taxon>Bacillati</taxon>
        <taxon>Actinomycetota</taxon>
        <taxon>Actinomycetes</taxon>
        <taxon>Micrococcales</taxon>
        <taxon>Cellulomonadaceae</taxon>
        <taxon>Cellulomonas</taxon>
    </lineage>
</organism>
<comment type="similarity">
    <text evidence="2">Belongs to the transketolase family.</text>
</comment>
<dbReference type="Gene3D" id="3.40.50.970">
    <property type="match status" value="1"/>
</dbReference>
<evidence type="ECO:0000256" key="3">
    <source>
        <dbReference type="ARBA" id="ARBA00023052"/>
    </source>
</evidence>
<dbReference type="PANTHER" id="PTHR47514:SF1">
    <property type="entry name" value="TRANSKETOLASE N-TERMINAL SECTION-RELATED"/>
    <property type="match status" value="1"/>
</dbReference>
<dbReference type="PANTHER" id="PTHR47514">
    <property type="entry name" value="TRANSKETOLASE N-TERMINAL SECTION-RELATED"/>
    <property type="match status" value="1"/>
</dbReference>
<proteinExistence type="inferred from homology"/>
<dbReference type="RefSeq" id="WP_203676382.1">
    <property type="nucleotide sequence ID" value="NZ_BONP01000041.1"/>
</dbReference>
<comment type="caution">
    <text evidence="5">The sequence shown here is derived from an EMBL/GenBank/DDBJ whole genome shotgun (WGS) entry which is preliminary data.</text>
</comment>
<evidence type="ECO:0000313" key="6">
    <source>
        <dbReference type="Proteomes" id="UP000614741"/>
    </source>
</evidence>
<dbReference type="Pfam" id="PF00456">
    <property type="entry name" value="Transketolase_N"/>
    <property type="match status" value="1"/>
</dbReference>
<comment type="cofactor">
    <cofactor evidence="1">
        <name>thiamine diphosphate</name>
        <dbReference type="ChEBI" id="CHEBI:58937"/>
    </cofactor>
</comment>
<accession>A0ABQ4DR98</accession>
<name>A0ABQ4DR98_9CELL</name>
<dbReference type="EMBL" id="BONP01000041">
    <property type="protein sequence ID" value="GIG41859.1"/>
    <property type="molecule type" value="Genomic_DNA"/>
</dbReference>
<keyword evidence="3" id="KW-0786">Thiamine pyrophosphate</keyword>
<feature type="domain" description="Transketolase N-terminal" evidence="4">
    <location>
        <begin position="23"/>
        <end position="244"/>
    </location>
</feature>
<protein>
    <submittedName>
        <fullName evidence="5">Transketolase</fullName>
    </submittedName>
</protein>
<sequence length="253" mass="26917">MPSLRSAAAARRRILGYARGRTVHLGSSLSVVDVLAEVLRRVHAADPGAPRSPVVLSKGHAVWALYALLAEHGHPRYTDAHGLPGHPADGFPGIDVATGSLGHGLSIAAGMAEAFRLDAQERPVYVVLGDGELDEGSVWEAAMFAAHRGLRHLVAVVDVNGLQQEGPTREVLDTSPLDRKWEAFGWRVVPADGHDADDLASALDLAEQADAPAVVLARTVKGKGVPFMEHDLAWHTATLDEARYADAVRGLEP</sequence>
<gene>
    <name evidence="5" type="ORF">Cph01nite_36210</name>
</gene>